<proteinExistence type="predicted"/>
<evidence type="ECO:0000256" key="1">
    <source>
        <dbReference type="SAM" id="SignalP"/>
    </source>
</evidence>
<feature type="signal peptide" evidence="1">
    <location>
        <begin position="1"/>
        <end position="26"/>
    </location>
</feature>
<dbReference type="EMBL" id="BOCI01000097">
    <property type="protein sequence ID" value="GHW00573.1"/>
    <property type="molecule type" value="Genomic_DNA"/>
</dbReference>
<keyword evidence="3" id="KW-1185">Reference proteome</keyword>
<organism evidence="2 3">
    <name type="scientific">Lactobacillus nasalidis</name>
    <dbReference type="NCBI Taxonomy" id="2797258"/>
    <lineage>
        <taxon>Bacteria</taxon>
        <taxon>Bacillati</taxon>
        <taxon>Bacillota</taxon>
        <taxon>Bacilli</taxon>
        <taxon>Lactobacillales</taxon>
        <taxon>Lactobacillaceae</taxon>
        <taxon>Lactobacillus</taxon>
    </lineage>
</organism>
<feature type="chain" id="PRO_5046143137" evidence="1">
    <location>
        <begin position="27"/>
        <end position="182"/>
    </location>
</feature>
<comment type="caution">
    <text evidence="2">The sequence shown here is derived from an EMBL/GenBank/DDBJ whole genome shotgun (WGS) entry which is preliminary data.</text>
</comment>
<evidence type="ECO:0000313" key="2">
    <source>
        <dbReference type="EMBL" id="GHW00573.1"/>
    </source>
</evidence>
<accession>A0ABQ3W2N4</accession>
<dbReference type="Proteomes" id="UP000616547">
    <property type="component" value="Unassembled WGS sequence"/>
</dbReference>
<dbReference type="RefSeq" id="WP_201331521.1">
    <property type="nucleotide sequence ID" value="NZ_BOCG01000275.1"/>
</dbReference>
<name>A0ABQ3W2N4_9LACO</name>
<gene>
    <name evidence="2" type="ORF">lacNasYZ03_02600</name>
</gene>
<sequence length="182" mass="20324">MDKKLKAVSTVSVALALLGVAAPTMTATSSTVLAAKKKNVKTSDKKARANIKTFCNAVYVYDTKKMTSKKIKQRASKLYKIASRSAVQDWVVDRTMSILSESSRSRSRIVAAYNNYGSSRNKTVDIYPLSKNYYNVTIIYKEITYKHGRKSKESHYCNVLRVSTDSKGKIKQVKGLSTSIME</sequence>
<protein>
    <submittedName>
        <fullName evidence="2">Uncharacterized protein</fullName>
    </submittedName>
</protein>
<reference evidence="3" key="1">
    <citation type="submission" date="2021-01" db="EMBL/GenBank/DDBJ databases">
        <title>Draft genome sequence of Nasalis larvatus strain YZ03.</title>
        <authorList>
            <person name="Suzuki-Hashido N."/>
            <person name="Tsuchida S."/>
            <person name="Hayakawa T."/>
        </authorList>
    </citation>
    <scope>NUCLEOTIDE SEQUENCE [LARGE SCALE GENOMIC DNA]</scope>
    <source>
        <strain evidence="3">YZ03</strain>
    </source>
</reference>
<evidence type="ECO:0000313" key="3">
    <source>
        <dbReference type="Proteomes" id="UP000616547"/>
    </source>
</evidence>
<keyword evidence="1" id="KW-0732">Signal</keyword>